<organism evidence="3 4">
    <name type="scientific">Paenibacillus odorifer</name>
    <dbReference type="NCBI Taxonomy" id="189426"/>
    <lineage>
        <taxon>Bacteria</taxon>
        <taxon>Bacillati</taxon>
        <taxon>Bacillota</taxon>
        <taxon>Bacilli</taxon>
        <taxon>Bacillales</taxon>
        <taxon>Paenibacillaceae</taxon>
        <taxon>Paenibacillus</taxon>
    </lineage>
</organism>
<dbReference type="RefSeq" id="WP_076117164.1">
    <property type="nucleotide sequence ID" value="NZ_MPTC01000002.1"/>
</dbReference>
<dbReference type="AlphaFoldDB" id="A0A1R0Y852"/>
<dbReference type="Proteomes" id="UP000187439">
    <property type="component" value="Unassembled WGS sequence"/>
</dbReference>
<dbReference type="Pfam" id="PF01381">
    <property type="entry name" value="HTH_3"/>
    <property type="match status" value="1"/>
</dbReference>
<dbReference type="InterPro" id="IPR010982">
    <property type="entry name" value="Lambda_DNA-bd_dom_sf"/>
</dbReference>
<evidence type="ECO:0000313" key="3">
    <source>
        <dbReference type="EMBL" id="OMD43473.1"/>
    </source>
</evidence>
<sequence>MMNEELIYGEIGRRIREAREENKLTQEDLGKLVGLTRTSITNIERGKQKIPIDSLYYFAKNLNVNVFSLLPNEGFLLSNVELPGNEEELQQFTPDVLNFAKKVYANSKKGEGES</sequence>
<dbReference type="GO" id="GO:0003700">
    <property type="term" value="F:DNA-binding transcription factor activity"/>
    <property type="evidence" value="ECO:0007669"/>
    <property type="project" value="TreeGrafter"/>
</dbReference>
<proteinExistence type="predicted"/>
<name>A0A1R0Y852_9BACL</name>
<gene>
    <name evidence="3" type="ORF">BSK52_03425</name>
</gene>
<reference evidence="3 4" key="1">
    <citation type="submission" date="2016-10" db="EMBL/GenBank/DDBJ databases">
        <title>Paenibacillus species isolates.</title>
        <authorList>
            <person name="Beno S.M."/>
        </authorList>
    </citation>
    <scope>NUCLEOTIDE SEQUENCE [LARGE SCALE GENOMIC DNA]</scope>
    <source>
        <strain evidence="3 4">FSL H7-0710</strain>
    </source>
</reference>
<dbReference type="InterPro" id="IPR050807">
    <property type="entry name" value="TransReg_Diox_bact_type"/>
</dbReference>
<dbReference type="Gene3D" id="1.10.260.40">
    <property type="entry name" value="lambda repressor-like DNA-binding domains"/>
    <property type="match status" value="1"/>
</dbReference>
<dbReference type="SUPFAM" id="SSF47413">
    <property type="entry name" value="lambda repressor-like DNA-binding domains"/>
    <property type="match status" value="1"/>
</dbReference>
<feature type="domain" description="HTH cro/C1-type" evidence="2">
    <location>
        <begin position="15"/>
        <end position="69"/>
    </location>
</feature>
<dbReference type="PANTHER" id="PTHR46797:SF1">
    <property type="entry name" value="METHYLPHOSPHONATE SYNTHASE"/>
    <property type="match status" value="1"/>
</dbReference>
<dbReference type="PROSITE" id="PS50943">
    <property type="entry name" value="HTH_CROC1"/>
    <property type="match status" value="1"/>
</dbReference>
<accession>A0A1R0Y852</accession>
<dbReference type="InterPro" id="IPR001387">
    <property type="entry name" value="Cro/C1-type_HTH"/>
</dbReference>
<protein>
    <recommendedName>
        <fullName evidence="2">HTH cro/C1-type domain-containing protein</fullName>
    </recommendedName>
</protein>
<comment type="caution">
    <text evidence="3">The sequence shown here is derived from an EMBL/GenBank/DDBJ whole genome shotgun (WGS) entry which is preliminary data.</text>
</comment>
<evidence type="ECO:0000256" key="1">
    <source>
        <dbReference type="ARBA" id="ARBA00023125"/>
    </source>
</evidence>
<dbReference type="OrthoDB" id="2627663at2"/>
<dbReference type="GO" id="GO:0003677">
    <property type="term" value="F:DNA binding"/>
    <property type="evidence" value="ECO:0007669"/>
    <property type="project" value="UniProtKB-KW"/>
</dbReference>
<evidence type="ECO:0000259" key="2">
    <source>
        <dbReference type="PROSITE" id="PS50943"/>
    </source>
</evidence>
<evidence type="ECO:0000313" key="4">
    <source>
        <dbReference type="Proteomes" id="UP000187439"/>
    </source>
</evidence>
<dbReference type="CDD" id="cd00093">
    <property type="entry name" value="HTH_XRE"/>
    <property type="match status" value="1"/>
</dbReference>
<dbReference type="GO" id="GO:0005829">
    <property type="term" value="C:cytosol"/>
    <property type="evidence" value="ECO:0007669"/>
    <property type="project" value="TreeGrafter"/>
</dbReference>
<dbReference type="EMBL" id="MPTC01000002">
    <property type="protein sequence ID" value="OMD43473.1"/>
    <property type="molecule type" value="Genomic_DNA"/>
</dbReference>
<dbReference type="SMART" id="SM00530">
    <property type="entry name" value="HTH_XRE"/>
    <property type="match status" value="1"/>
</dbReference>
<keyword evidence="1" id="KW-0238">DNA-binding</keyword>
<dbReference type="PANTHER" id="PTHR46797">
    <property type="entry name" value="HTH-TYPE TRANSCRIPTIONAL REGULATOR"/>
    <property type="match status" value="1"/>
</dbReference>